<feature type="transmembrane region" description="Helical" evidence="8">
    <location>
        <begin position="51"/>
        <end position="69"/>
    </location>
</feature>
<name>A0A0C1ISP0_9BACT</name>
<dbReference type="PANTHER" id="PTHR30354:SF22">
    <property type="entry name" value="HIGH-AFFINITY GLUCONATE TRANSPORTER"/>
    <property type="match status" value="1"/>
</dbReference>
<dbReference type="GO" id="GO:0015128">
    <property type="term" value="F:gluconate transmembrane transporter activity"/>
    <property type="evidence" value="ECO:0007669"/>
    <property type="project" value="InterPro"/>
</dbReference>
<feature type="transmembrane region" description="Helical" evidence="8">
    <location>
        <begin position="409"/>
        <end position="430"/>
    </location>
</feature>
<evidence type="ECO:0000256" key="5">
    <source>
        <dbReference type="ARBA" id="ARBA00022989"/>
    </source>
</evidence>
<evidence type="ECO:0000256" key="2">
    <source>
        <dbReference type="ARBA" id="ARBA00022448"/>
    </source>
</evidence>
<evidence type="ECO:0000313" key="9">
    <source>
        <dbReference type="EMBL" id="KIC93459.1"/>
    </source>
</evidence>
<proteinExistence type="inferred from homology"/>
<dbReference type="Proteomes" id="UP000031408">
    <property type="component" value="Unassembled WGS sequence"/>
</dbReference>
<organism evidence="9 10">
    <name type="scientific">Flavihumibacter solisilvae</name>
    <dbReference type="NCBI Taxonomy" id="1349421"/>
    <lineage>
        <taxon>Bacteria</taxon>
        <taxon>Pseudomonadati</taxon>
        <taxon>Bacteroidota</taxon>
        <taxon>Chitinophagia</taxon>
        <taxon>Chitinophagales</taxon>
        <taxon>Chitinophagaceae</taxon>
        <taxon>Flavihumibacter</taxon>
    </lineage>
</organism>
<dbReference type="PANTHER" id="PTHR30354">
    <property type="entry name" value="GNT FAMILY GLUCONATE TRANSPORTER"/>
    <property type="match status" value="1"/>
</dbReference>
<evidence type="ECO:0000313" key="10">
    <source>
        <dbReference type="Proteomes" id="UP000031408"/>
    </source>
</evidence>
<feature type="transmembrane region" description="Helical" evidence="8">
    <location>
        <begin position="222"/>
        <end position="242"/>
    </location>
</feature>
<evidence type="ECO:0000256" key="4">
    <source>
        <dbReference type="ARBA" id="ARBA00022692"/>
    </source>
</evidence>
<gene>
    <name evidence="9" type="ORF">OI18_16980</name>
</gene>
<keyword evidence="4 8" id="KW-0812">Transmembrane</keyword>
<dbReference type="Pfam" id="PF02447">
    <property type="entry name" value="GntP_permease"/>
    <property type="match status" value="1"/>
</dbReference>
<comment type="caution">
    <text evidence="9">The sequence shown here is derived from an EMBL/GenBank/DDBJ whole genome shotgun (WGS) entry which is preliminary data.</text>
</comment>
<feature type="transmembrane region" description="Helical" evidence="8">
    <location>
        <begin position="98"/>
        <end position="128"/>
    </location>
</feature>
<protein>
    <recommendedName>
        <fullName evidence="11">Gluconate transporter</fullName>
    </recommendedName>
</protein>
<accession>A0A0C1ISP0</accession>
<dbReference type="OrthoDB" id="9787129at2"/>
<dbReference type="AlphaFoldDB" id="A0A0C1ISP0"/>
<dbReference type="GO" id="GO:0005886">
    <property type="term" value="C:plasma membrane"/>
    <property type="evidence" value="ECO:0007669"/>
    <property type="project" value="UniProtKB-SubCell"/>
</dbReference>
<keyword evidence="6 8" id="KW-0472">Membrane</keyword>
<evidence type="ECO:0000256" key="7">
    <source>
        <dbReference type="ARBA" id="ARBA00049663"/>
    </source>
</evidence>
<keyword evidence="3" id="KW-1003">Cell membrane</keyword>
<feature type="transmembrane region" description="Helical" evidence="8">
    <location>
        <begin position="173"/>
        <end position="192"/>
    </location>
</feature>
<dbReference type="PIRSF" id="PIRSF002746">
    <property type="entry name" value="Gluconate_transporter"/>
    <property type="match status" value="1"/>
</dbReference>
<evidence type="ECO:0000256" key="1">
    <source>
        <dbReference type="ARBA" id="ARBA00004651"/>
    </source>
</evidence>
<feature type="transmembrane region" description="Helical" evidence="8">
    <location>
        <begin position="6"/>
        <end position="39"/>
    </location>
</feature>
<comment type="subcellular location">
    <subcellularLocation>
        <location evidence="1">Cell membrane</location>
        <topology evidence="1">Multi-pass membrane protein</topology>
    </subcellularLocation>
</comment>
<comment type="similarity">
    <text evidence="7">Belongs to the GntP permease family.</text>
</comment>
<sequence>MSIVIIIAAILILLFLTIKKVSPFLALLVVSLLVGLAYGLPFGKLMQTIQAGVGNILGSMALILCLGAMQGRMLEKSGAAVVISRYLMKKFGVRHLQWAVLLMGFLVGIPLFYNAGFVILVPFVFTIAASANVPLLYVAIPMAASLSVTHGFLPPHPGPVGLASLFNASLGKTILYGLIVAVPVVCIAGILFGRRFIRTGNKVNFTTVAPEEENLPSASTSILVALLPVLLIALPAALVPVLPDSSVILKVLLALGEPVFAMLLAALSAGYFLGLRKGMTVTEIMGHYGSAIESIALIMMVIAAGGAFKEVLTVTGVAKEVAAFVTGYQFPPLVAGWLVAAAIRIIIGSATVAGLTAAGVLAPLVVATGVSPEWMVLSVGAGSVFCSHVNDTGFWMFKEYFGLTVKETVLSWTIMESIVSVSGLILVLLLSQVL</sequence>
<evidence type="ECO:0000256" key="8">
    <source>
        <dbReference type="SAM" id="Phobius"/>
    </source>
</evidence>
<evidence type="ECO:0000256" key="3">
    <source>
        <dbReference type="ARBA" id="ARBA00022475"/>
    </source>
</evidence>
<dbReference type="RefSeq" id="WP_039141936.1">
    <property type="nucleotide sequence ID" value="NZ_JSVC01000019.1"/>
</dbReference>
<feature type="transmembrane region" description="Helical" evidence="8">
    <location>
        <begin position="248"/>
        <end position="273"/>
    </location>
</feature>
<dbReference type="InterPro" id="IPR003474">
    <property type="entry name" value="Glcn_transporter"/>
</dbReference>
<dbReference type="NCBIfam" id="TIGR00791">
    <property type="entry name" value="gntP"/>
    <property type="match status" value="1"/>
</dbReference>
<feature type="transmembrane region" description="Helical" evidence="8">
    <location>
        <begin position="135"/>
        <end position="153"/>
    </location>
</feature>
<keyword evidence="2" id="KW-0813">Transport</keyword>
<feature type="transmembrane region" description="Helical" evidence="8">
    <location>
        <begin position="334"/>
        <end position="367"/>
    </location>
</feature>
<reference evidence="9 10" key="1">
    <citation type="submission" date="2014-11" db="EMBL/GenBank/DDBJ databases">
        <title>Genome sequence of Flavihumibacter solisilvae 3-3.</title>
        <authorList>
            <person name="Zhou G."/>
            <person name="Li M."/>
            <person name="Wang G."/>
        </authorList>
    </citation>
    <scope>NUCLEOTIDE SEQUENCE [LARGE SCALE GENOMIC DNA]</scope>
    <source>
        <strain evidence="9 10">3-3</strain>
    </source>
</reference>
<feature type="transmembrane region" description="Helical" evidence="8">
    <location>
        <begin position="285"/>
        <end position="308"/>
    </location>
</feature>
<keyword evidence="10" id="KW-1185">Reference proteome</keyword>
<keyword evidence="5 8" id="KW-1133">Transmembrane helix</keyword>
<dbReference type="EMBL" id="JSVC01000019">
    <property type="protein sequence ID" value="KIC93459.1"/>
    <property type="molecule type" value="Genomic_DNA"/>
</dbReference>
<evidence type="ECO:0008006" key="11">
    <source>
        <dbReference type="Google" id="ProtNLM"/>
    </source>
</evidence>
<evidence type="ECO:0000256" key="6">
    <source>
        <dbReference type="ARBA" id="ARBA00023136"/>
    </source>
</evidence>